<dbReference type="InterPro" id="IPR018357">
    <property type="entry name" value="Hexapep_transf_CS"/>
</dbReference>
<evidence type="ECO:0000313" key="7">
    <source>
        <dbReference type="EMBL" id="QHB52615.1"/>
    </source>
</evidence>
<evidence type="ECO:0000256" key="4">
    <source>
        <dbReference type="ARBA" id="ARBA00023315"/>
    </source>
</evidence>
<dbReference type="FunFam" id="2.160.10.10:FF:000025">
    <property type="entry name" value="Hexapeptide-repeat containing-acetyltransferase"/>
    <property type="match status" value="1"/>
</dbReference>
<dbReference type="GO" id="GO:0008870">
    <property type="term" value="F:galactoside O-acetyltransferase activity"/>
    <property type="evidence" value="ECO:0007669"/>
    <property type="project" value="TreeGrafter"/>
</dbReference>
<feature type="domain" description="Maltose/galactoside acetyltransferase" evidence="6">
    <location>
        <begin position="6"/>
        <end position="70"/>
    </location>
</feature>
<dbReference type="InterPro" id="IPR024688">
    <property type="entry name" value="Mac_dom"/>
</dbReference>
<dbReference type="InterPro" id="IPR001451">
    <property type="entry name" value="Hexapep"/>
</dbReference>
<protein>
    <recommendedName>
        <fullName evidence="5">Acetyltransferase</fullName>
        <ecNumber evidence="5">2.3.1.-</ecNumber>
    </recommendedName>
</protein>
<evidence type="ECO:0000313" key="8">
    <source>
        <dbReference type="Proteomes" id="UP000465035"/>
    </source>
</evidence>
<dbReference type="Pfam" id="PF12464">
    <property type="entry name" value="Mac"/>
    <property type="match status" value="1"/>
</dbReference>
<dbReference type="EC" id="2.3.1.-" evidence="5"/>
<evidence type="ECO:0000256" key="1">
    <source>
        <dbReference type="ARBA" id="ARBA00007274"/>
    </source>
</evidence>
<name>A0A6P1EAI5_LENHI</name>
<dbReference type="AlphaFoldDB" id="A0A6P1EAI5"/>
<keyword evidence="4 5" id="KW-0012">Acyltransferase</keyword>
<dbReference type="PANTHER" id="PTHR43017:SF1">
    <property type="entry name" value="ACETYLTRANSFERASE YJL218W-RELATED"/>
    <property type="match status" value="1"/>
</dbReference>
<keyword evidence="2 5" id="KW-0808">Transferase</keyword>
<sequence>MTMSLKSKMESGEVYRESGFTDPIDINYAKKLEKQRQLGKHLAFKFNQTDPNDELTRQSLMKQLFHQVGKRPFIEGPLYTSYGCNTTIGDDFYANFNLTIVDDISVTIGNHVMCGPNVMISVTGHPLEGPRRRNGEQFSKAVRIGNDVWIGGNVAILPGVSIGNNVVIGAGSVVTHNVPDNSVVVGTPGRVVKKVPPINEQL</sequence>
<dbReference type="InterPro" id="IPR011004">
    <property type="entry name" value="Trimer_LpxA-like_sf"/>
</dbReference>
<evidence type="ECO:0000256" key="2">
    <source>
        <dbReference type="ARBA" id="ARBA00022679"/>
    </source>
</evidence>
<dbReference type="PANTHER" id="PTHR43017">
    <property type="entry name" value="GALACTOSIDE O-ACETYLTRANSFERASE"/>
    <property type="match status" value="1"/>
</dbReference>
<dbReference type="SMART" id="SM01266">
    <property type="entry name" value="Mac"/>
    <property type="match status" value="1"/>
</dbReference>
<dbReference type="SMR" id="A0A6P1EAI5"/>
<evidence type="ECO:0000256" key="5">
    <source>
        <dbReference type="RuleBase" id="RU367021"/>
    </source>
</evidence>
<evidence type="ECO:0000256" key="3">
    <source>
        <dbReference type="ARBA" id="ARBA00022737"/>
    </source>
</evidence>
<keyword evidence="3" id="KW-0677">Repeat</keyword>
<reference evidence="7 8" key="1">
    <citation type="submission" date="2019-12" db="EMBL/GenBank/DDBJ databases">
        <title>Lactobacillus hilgardii FLUB.</title>
        <authorList>
            <person name="Gustaw K."/>
        </authorList>
    </citation>
    <scope>NUCLEOTIDE SEQUENCE [LARGE SCALE GENOMIC DNA]</scope>
    <source>
        <strain evidence="7 8">FLUB</strain>
    </source>
</reference>
<dbReference type="InterPro" id="IPR039369">
    <property type="entry name" value="LacA-like"/>
</dbReference>
<dbReference type="PROSITE" id="PS00101">
    <property type="entry name" value="HEXAPEP_TRANSFERASES"/>
    <property type="match status" value="1"/>
</dbReference>
<gene>
    <name evidence="7" type="ORF">GQR93_10645</name>
</gene>
<dbReference type="Pfam" id="PF00132">
    <property type="entry name" value="Hexapep"/>
    <property type="match status" value="1"/>
</dbReference>
<dbReference type="Gene3D" id="2.160.10.10">
    <property type="entry name" value="Hexapeptide repeat proteins"/>
    <property type="match status" value="1"/>
</dbReference>
<comment type="similarity">
    <text evidence="1 5">Belongs to the transferase hexapeptide repeat family.</text>
</comment>
<evidence type="ECO:0000259" key="6">
    <source>
        <dbReference type="SMART" id="SM01266"/>
    </source>
</evidence>
<dbReference type="EMBL" id="CP047121">
    <property type="protein sequence ID" value="QHB52615.1"/>
    <property type="molecule type" value="Genomic_DNA"/>
</dbReference>
<dbReference type="Proteomes" id="UP000465035">
    <property type="component" value="Chromosome"/>
</dbReference>
<proteinExistence type="inferred from homology"/>
<accession>A0A6P1EAI5</accession>
<organism evidence="7 8">
    <name type="scientific">Lentilactobacillus hilgardii</name>
    <name type="common">Lactobacillus hilgardii</name>
    <dbReference type="NCBI Taxonomy" id="1588"/>
    <lineage>
        <taxon>Bacteria</taxon>
        <taxon>Bacillati</taxon>
        <taxon>Bacillota</taxon>
        <taxon>Bacilli</taxon>
        <taxon>Lactobacillales</taxon>
        <taxon>Lactobacillaceae</taxon>
        <taxon>Lentilactobacillus</taxon>
    </lineage>
</organism>
<dbReference type="SUPFAM" id="SSF51161">
    <property type="entry name" value="Trimeric LpxA-like enzymes"/>
    <property type="match status" value="1"/>
</dbReference>
<dbReference type="CDD" id="cd03357">
    <property type="entry name" value="LbH_MAT_GAT"/>
    <property type="match status" value="1"/>
</dbReference>